<dbReference type="SMART" id="SM00530">
    <property type="entry name" value="HTH_XRE"/>
    <property type="match status" value="1"/>
</dbReference>
<name>I7LAF2_9LACO</name>
<dbReference type="CDD" id="cd00093">
    <property type="entry name" value="HTH_XRE"/>
    <property type="match status" value="1"/>
</dbReference>
<protein>
    <submittedName>
        <fullName evidence="3">Lactobacillus pasteurii CRBIP 24.76 WGS project CAKD00000000 data, contig 8</fullName>
    </submittedName>
</protein>
<evidence type="ECO:0000313" key="3">
    <source>
        <dbReference type="EMBL" id="CCI84641.1"/>
    </source>
</evidence>
<dbReference type="PANTHER" id="PTHR46558:SF5">
    <property type="entry name" value="TRANSCRIPTION REGULATOR"/>
    <property type="match status" value="1"/>
</dbReference>
<comment type="caution">
    <text evidence="3">The sequence shown here is derived from an EMBL/GenBank/DDBJ whole genome shotgun (WGS) entry which is preliminary data.</text>
</comment>
<dbReference type="SUPFAM" id="SSF109797">
    <property type="entry name" value="Bacteriocin immunity protein-like"/>
    <property type="match status" value="1"/>
</dbReference>
<evidence type="ECO:0000313" key="4">
    <source>
        <dbReference type="Proteomes" id="UP000009311"/>
    </source>
</evidence>
<dbReference type="PROSITE" id="PS50943">
    <property type="entry name" value="HTH_CROC1"/>
    <property type="match status" value="1"/>
</dbReference>
<dbReference type="PANTHER" id="PTHR46558">
    <property type="entry name" value="TRACRIPTIONAL REGULATORY PROTEIN-RELATED-RELATED"/>
    <property type="match status" value="1"/>
</dbReference>
<dbReference type="GO" id="GO:0003677">
    <property type="term" value="F:DNA binding"/>
    <property type="evidence" value="ECO:0007669"/>
    <property type="project" value="UniProtKB-KW"/>
</dbReference>
<dbReference type="eggNOG" id="COG1476">
    <property type="taxonomic scope" value="Bacteria"/>
</dbReference>
<dbReference type="InterPro" id="IPR010982">
    <property type="entry name" value="Lambda_DNA-bd_dom_sf"/>
</dbReference>
<dbReference type="Gene3D" id="1.10.260.40">
    <property type="entry name" value="lambda repressor-like DNA-binding domains"/>
    <property type="match status" value="1"/>
</dbReference>
<reference evidence="3 4" key="1">
    <citation type="submission" date="2012-06" db="EMBL/GenBank/DDBJ databases">
        <title>Draft Genome Sequence of Lactobacillus pasteurii CRBIP 24.76T.</title>
        <authorList>
            <person name="Cousin S."/>
            <person name="Bouchier C."/>
            <person name="Loux V."/>
            <person name="Ma L."/>
            <person name="Creno S."/>
            <person name="Bizet C."/>
            <person name="Clermont D."/>
        </authorList>
    </citation>
    <scope>NUCLEOTIDE SEQUENCE [LARGE SCALE GENOMIC DNA]</scope>
    <source>
        <strain evidence="4">CRBIP 24.76T</strain>
    </source>
</reference>
<keyword evidence="1" id="KW-0238">DNA-binding</keyword>
<dbReference type="GO" id="GO:0030153">
    <property type="term" value="P:bacteriocin immunity"/>
    <property type="evidence" value="ECO:0007669"/>
    <property type="project" value="InterPro"/>
</dbReference>
<evidence type="ECO:0000256" key="1">
    <source>
        <dbReference type="ARBA" id="ARBA00023125"/>
    </source>
</evidence>
<dbReference type="Proteomes" id="UP000009311">
    <property type="component" value="Unassembled WGS sequence"/>
</dbReference>
<organism evidence="3 4">
    <name type="scientific">Lactobacillus pasteurii DSM 23907 = CRBIP 24.76</name>
    <dbReference type="NCBI Taxonomy" id="1423790"/>
    <lineage>
        <taxon>Bacteria</taxon>
        <taxon>Bacillati</taxon>
        <taxon>Bacillota</taxon>
        <taxon>Bacilli</taxon>
        <taxon>Lactobacillales</taxon>
        <taxon>Lactobacillaceae</taxon>
        <taxon>Lactobacillus</taxon>
    </lineage>
</organism>
<evidence type="ECO:0000259" key="2">
    <source>
        <dbReference type="PROSITE" id="PS50943"/>
    </source>
</evidence>
<proteinExistence type="predicted"/>
<feature type="domain" description="HTH cro/C1-type" evidence="2">
    <location>
        <begin position="17"/>
        <end position="71"/>
    </location>
</feature>
<dbReference type="SUPFAM" id="SSF47413">
    <property type="entry name" value="lambda repressor-like DNA-binding domains"/>
    <property type="match status" value="1"/>
</dbReference>
<dbReference type="Pfam" id="PF01381">
    <property type="entry name" value="HTH_3"/>
    <property type="match status" value="1"/>
</dbReference>
<dbReference type="EMBL" id="CAKD01000008">
    <property type="protein sequence ID" value="CCI84641.1"/>
    <property type="molecule type" value="Genomic_DNA"/>
</dbReference>
<dbReference type="Pfam" id="PF08951">
    <property type="entry name" value="EntA_Immun"/>
    <property type="match status" value="1"/>
</dbReference>
<sequence>MLNIYDILEKDRSMNQVKYYRKQKGLSQKALANEIGVARQTINLIEKNKYNPSLDLCMKLANALGTDLNSLFWSGGKIMSEKKLSNDSLAFKNELEELASKQEVLDNKKLTELFDQAIDRITNNESIQSVASNLYHQLQANFSENDLPSYLVSFQLEIAKYAQIASSGITMRIFKK</sequence>
<dbReference type="STRING" id="1423790.BN53_00715"/>
<dbReference type="AlphaFoldDB" id="I7LAF2"/>
<dbReference type="InterPro" id="IPR001387">
    <property type="entry name" value="Cro/C1-type_HTH"/>
</dbReference>
<gene>
    <name evidence="3" type="ORF">BN53_00715</name>
</gene>
<keyword evidence="4" id="KW-1185">Reference proteome</keyword>
<dbReference type="InterPro" id="IPR015046">
    <property type="entry name" value="LciA_Immunity-like"/>
</dbReference>
<accession>I7LAF2</accession>